<dbReference type="EMBL" id="JACHEN010000001">
    <property type="protein sequence ID" value="MBB6214213.1"/>
    <property type="molecule type" value="Genomic_DNA"/>
</dbReference>
<feature type="transmembrane region" description="Helical" evidence="1">
    <location>
        <begin position="31"/>
        <end position="55"/>
    </location>
</feature>
<feature type="transmembrane region" description="Helical" evidence="1">
    <location>
        <begin position="67"/>
        <end position="86"/>
    </location>
</feature>
<sequence>MYLLEKNILIISFIICVISIFFIPRTSADKASLIFLATQFFSWILGLIAVEFAFLEYPVRELSKANQTSFLFEYFVLPLLTIFFILHYPNEKPIKLKLLYFATFSSIFTLMEYILEKHTMVIDYHSWKWYWTWASMSLIFYIVMVIYRWFYKIKNIFSL</sequence>
<evidence type="ECO:0000313" key="2">
    <source>
        <dbReference type="EMBL" id="MBB6214213.1"/>
    </source>
</evidence>
<reference evidence="2 3" key="1">
    <citation type="submission" date="2020-08" db="EMBL/GenBank/DDBJ databases">
        <title>Genomic Encyclopedia of Type Strains, Phase IV (KMG-IV): sequencing the most valuable type-strain genomes for metagenomic binning, comparative biology and taxonomic classification.</title>
        <authorList>
            <person name="Goeker M."/>
        </authorList>
    </citation>
    <scope>NUCLEOTIDE SEQUENCE [LARGE SCALE GENOMIC DNA]</scope>
    <source>
        <strain evidence="2 3">DSM 103526</strain>
    </source>
</reference>
<keyword evidence="1" id="KW-0812">Transmembrane</keyword>
<name>A0A841KLC8_9FIRM</name>
<dbReference type="NCBIfam" id="NF041644">
    <property type="entry name" value="CBO0543_fam"/>
    <property type="match status" value="1"/>
</dbReference>
<feature type="transmembrane region" description="Helical" evidence="1">
    <location>
        <begin position="130"/>
        <end position="150"/>
    </location>
</feature>
<comment type="caution">
    <text evidence="2">The sequence shown here is derived from an EMBL/GenBank/DDBJ whole genome shotgun (WGS) entry which is preliminary data.</text>
</comment>
<protein>
    <submittedName>
        <fullName evidence="2">Uncharacterized protein</fullName>
    </submittedName>
</protein>
<keyword evidence="1" id="KW-0472">Membrane</keyword>
<organism evidence="2 3">
    <name type="scientific">Anaerosolibacter carboniphilus</name>
    <dbReference type="NCBI Taxonomy" id="1417629"/>
    <lineage>
        <taxon>Bacteria</taxon>
        <taxon>Bacillati</taxon>
        <taxon>Bacillota</taxon>
        <taxon>Clostridia</taxon>
        <taxon>Peptostreptococcales</taxon>
        <taxon>Thermotaleaceae</taxon>
        <taxon>Anaerosolibacter</taxon>
    </lineage>
</organism>
<keyword evidence="1" id="KW-1133">Transmembrane helix</keyword>
<keyword evidence="3" id="KW-1185">Reference proteome</keyword>
<proteinExistence type="predicted"/>
<accession>A0A841KLC8</accession>
<feature type="transmembrane region" description="Helical" evidence="1">
    <location>
        <begin position="6"/>
        <end position="24"/>
    </location>
</feature>
<dbReference type="InterPro" id="IPR048147">
    <property type="entry name" value="CBO0543-like"/>
</dbReference>
<evidence type="ECO:0000256" key="1">
    <source>
        <dbReference type="SAM" id="Phobius"/>
    </source>
</evidence>
<gene>
    <name evidence="2" type="ORF">HNQ80_000282</name>
</gene>
<evidence type="ECO:0000313" key="3">
    <source>
        <dbReference type="Proteomes" id="UP000579281"/>
    </source>
</evidence>
<dbReference type="AlphaFoldDB" id="A0A841KLC8"/>
<dbReference type="RefSeq" id="WP_184307403.1">
    <property type="nucleotide sequence ID" value="NZ_JACHEN010000001.1"/>
</dbReference>
<feature type="transmembrane region" description="Helical" evidence="1">
    <location>
        <begin position="98"/>
        <end position="115"/>
    </location>
</feature>
<dbReference type="Proteomes" id="UP000579281">
    <property type="component" value="Unassembled WGS sequence"/>
</dbReference>